<evidence type="ECO:0000313" key="2">
    <source>
        <dbReference type="EMBL" id="WWD14957.1"/>
    </source>
</evidence>
<feature type="transmembrane region" description="Helical" evidence="1">
    <location>
        <begin position="85"/>
        <end position="105"/>
    </location>
</feature>
<evidence type="ECO:0000256" key="1">
    <source>
        <dbReference type="SAM" id="Phobius"/>
    </source>
</evidence>
<dbReference type="EMBL" id="OR896854">
    <property type="protein sequence ID" value="WWD14957.1"/>
    <property type="molecule type" value="Genomic_DNA"/>
</dbReference>
<accession>A0ABZ2EP00</accession>
<gene>
    <name evidence="2" type="ORF">CPL00374_CDS0005</name>
</gene>
<keyword evidence="3" id="KW-1185">Reference proteome</keyword>
<reference evidence="2 3" key="1">
    <citation type="journal article" date="2024" name="Microorganisms">
        <title>The Citizen Phage Library: Rapid Isolation of Phages for the Treatment of Antibiotic Resistant Infections in the UK.</title>
        <authorList>
            <person name="Fletcher J."/>
            <person name="Manley R."/>
            <person name="Fitch C."/>
            <person name="Bugert C."/>
            <person name="Moore K."/>
            <person name="Farbos A."/>
            <person name="Michelsen M."/>
            <person name="Alathari S."/>
            <person name="Senior N."/>
            <person name="Mills A."/>
            <person name="Whitehead N."/>
            <person name="Soothill J."/>
            <person name="Michell S."/>
            <person name="Temperton B."/>
        </authorList>
    </citation>
    <scope>NUCLEOTIDE SEQUENCE [LARGE SCALE GENOMIC DNA]</scope>
</reference>
<feature type="transmembrane region" description="Helical" evidence="1">
    <location>
        <begin position="44"/>
        <end position="65"/>
    </location>
</feature>
<evidence type="ECO:0000313" key="3">
    <source>
        <dbReference type="Proteomes" id="UP001383075"/>
    </source>
</evidence>
<keyword evidence="1" id="KW-0472">Membrane</keyword>
<keyword evidence="1" id="KW-0812">Transmembrane</keyword>
<protein>
    <submittedName>
        <fullName evidence="2">Uncharacterized protein</fullName>
    </submittedName>
</protein>
<sequence length="109" mass="12570">MLSEYHKGHAFGATLSYSLIHRYTQELLSRLLKNFRLQFRRAEAISVLAVTCVISATSSLLSWSLVLSPSIHYVAFLHLRHSVSFMWYIVPCLLHVVNRFVSLYVPWCA</sequence>
<keyword evidence="1" id="KW-1133">Transmembrane helix</keyword>
<name>A0ABZ2EP00_9CAUD</name>
<dbReference type="Proteomes" id="UP001383075">
    <property type="component" value="Segment"/>
</dbReference>
<proteinExistence type="predicted"/>
<organism evidence="2 3">
    <name type="scientific">Klebsiella phage Keithsmous</name>
    <dbReference type="NCBI Taxonomy" id="3098263"/>
    <lineage>
        <taxon>Viruses</taxon>
        <taxon>Duplodnaviria</taxon>
        <taxon>Heunggongvirae</taxon>
        <taxon>Uroviricota</taxon>
        <taxon>Caudoviricetes</taxon>
        <taxon>Autographivirales</taxon>
        <taxon>Autotranscriptaviridae</taxon>
        <taxon>Studiervirinae</taxon>
        <taxon>Teetrevirus</taxon>
        <taxon>Teetrevirus keithsmous</taxon>
    </lineage>
</organism>